<dbReference type="Proteomes" id="UP000243799">
    <property type="component" value="Unassembled WGS sequence"/>
</dbReference>
<evidence type="ECO:0000256" key="1">
    <source>
        <dbReference type="SAM" id="Phobius"/>
    </source>
</evidence>
<dbReference type="EMBL" id="FOKG01000003">
    <property type="protein sequence ID" value="SFB00465.1"/>
    <property type="molecule type" value="Genomic_DNA"/>
</dbReference>
<name>A0A1I0XHH3_9PSEU</name>
<keyword evidence="3" id="KW-1185">Reference proteome</keyword>
<reference evidence="3" key="1">
    <citation type="submission" date="2016-10" db="EMBL/GenBank/DDBJ databases">
        <authorList>
            <person name="Varghese N."/>
            <person name="Submissions S."/>
        </authorList>
    </citation>
    <scope>NUCLEOTIDE SEQUENCE [LARGE SCALE GENOMIC DNA]</scope>
    <source>
        <strain evidence="3">CGMCC 4.3568</strain>
    </source>
</reference>
<keyword evidence="1" id="KW-0472">Membrane</keyword>
<feature type="transmembrane region" description="Helical" evidence="1">
    <location>
        <begin position="121"/>
        <end position="142"/>
    </location>
</feature>
<dbReference type="RefSeq" id="WP_091671358.1">
    <property type="nucleotide sequence ID" value="NZ_FOKG01000003.1"/>
</dbReference>
<evidence type="ECO:0000313" key="3">
    <source>
        <dbReference type="Proteomes" id="UP000243799"/>
    </source>
</evidence>
<sequence>MVLPDSGRARGAGRKSVFSPPRELTLAAVLLVLSAVPWFVVYLDNVISSSSALGAGDPSGGTYGALLLLNIGYLVLAVRVRLGRRATRTKVLIATVAFDLLLVLMLTGLRTYGFGWSGETLSVVVVSMFTLVVSIIGLVLLFSGPARNYVDESEAGILARLNRANGR</sequence>
<evidence type="ECO:0000313" key="2">
    <source>
        <dbReference type="EMBL" id="SFB00465.1"/>
    </source>
</evidence>
<feature type="transmembrane region" description="Helical" evidence="1">
    <location>
        <begin position="91"/>
        <end position="109"/>
    </location>
</feature>
<proteinExistence type="predicted"/>
<feature type="transmembrane region" description="Helical" evidence="1">
    <location>
        <begin position="63"/>
        <end position="82"/>
    </location>
</feature>
<keyword evidence="1" id="KW-0812">Transmembrane</keyword>
<feature type="transmembrane region" description="Helical" evidence="1">
    <location>
        <begin position="24"/>
        <end position="43"/>
    </location>
</feature>
<organism evidence="2 3">
    <name type="scientific">Amycolatopsis marina</name>
    <dbReference type="NCBI Taxonomy" id="490629"/>
    <lineage>
        <taxon>Bacteria</taxon>
        <taxon>Bacillati</taxon>
        <taxon>Actinomycetota</taxon>
        <taxon>Actinomycetes</taxon>
        <taxon>Pseudonocardiales</taxon>
        <taxon>Pseudonocardiaceae</taxon>
        <taxon>Amycolatopsis</taxon>
    </lineage>
</organism>
<gene>
    <name evidence="2" type="ORF">SAMN05216266_103220</name>
</gene>
<accession>A0A1I0XHH3</accession>
<protein>
    <submittedName>
        <fullName evidence="2">Uncharacterized protein</fullName>
    </submittedName>
</protein>
<keyword evidence="1" id="KW-1133">Transmembrane helix</keyword>
<dbReference type="AlphaFoldDB" id="A0A1I0XHH3"/>